<dbReference type="InterPro" id="IPR002634">
    <property type="entry name" value="BolA"/>
</dbReference>
<name>A0A0J9UGC8_FUSO4</name>
<evidence type="ECO:0000256" key="1">
    <source>
        <dbReference type="ARBA" id="ARBA00005578"/>
    </source>
</evidence>
<organism evidence="4 5">
    <name type="scientific">Fusarium oxysporum f. sp. lycopersici (strain 4287 / CBS 123668 / FGSC 9935 / NRRL 34936)</name>
    <name type="common">Fusarium vascular wilt of tomato</name>
    <dbReference type="NCBI Taxonomy" id="426428"/>
    <lineage>
        <taxon>Eukaryota</taxon>
        <taxon>Fungi</taxon>
        <taxon>Dikarya</taxon>
        <taxon>Ascomycota</taxon>
        <taxon>Pezizomycotina</taxon>
        <taxon>Sordariomycetes</taxon>
        <taxon>Hypocreomycetidae</taxon>
        <taxon>Hypocreales</taxon>
        <taxon>Nectriaceae</taxon>
        <taxon>Fusarium</taxon>
        <taxon>Fusarium oxysporum species complex</taxon>
    </lineage>
</organism>
<dbReference type="InterPro" id="IPR036065">
    <property type="entry name" value="BolA-like_sf"/>
</dbReference>
<comment type="similarity">
    <text evidence="1 2">Belongs to the BolA/IbaG family.</text>
</comment>
<dbReference type="GeneID" id="28944583"/>
<dbReference type="SUPFAM" id="SSF82657">
    <property type="entry name" value="BolA-like"/>
    <property type="match status" value="1"/>
</dbReference>
<reference evidence="4" key="1">
    <citation type="submission" date="2007-04" db="EMBL/GenBank/DDBJ databases">
        <authorList>
            <consortium name="The Broad Institute Genome Sequencing Platform"/>
            <person name="Birren B."/>
            <person name="Lander E."/>
            <person name="Galagan J."/>
            <person name="Nusbaum C."/>
            <person name="Devon K."/>
            <person name="Ma L.-J."/>
            <person name="Jaffe D."/>
            <person name="Butler J."/>
            <person name="Alvarez P."/>
            <person name="Gnerre S."/>
            <person name="Grabherr M."/>
            <person name="Kleber M."/>
            <person name="Mauceli E."/>
            <person name="Brockman W."/>
            <person name="MacCallum I.A."/>
            <person name="Young S."/>
            <person name="LaButti K."/>
            <person name="DeCaprio D."/>
            <person name="Crawford M."/>
            <person name="Koehrsen M."/>
            <person name="Engels R."/>
            <person name="Montgomery P."/>
            <person name="Pearson M."/>
            <person name="Howarth C."/>
            <person name="Larson L."/>
            <person name="White J."/>
            <person name="O'Leary S."/>
            <person name="Kodira C."/>
            <person name="Zeng Q."/>
            <person name="Yandava C."/>
            <person name="Alvarado L."/>
            <person name="Kistler C."/>
            <person name="Shim W.-B."/>
            <person name="Kang S."/>
            <person name="Woloshuk C."/>
        </authorList>
    </citation>
    <scope>NUCLEOTIDE SEQUENCE</scope>
    <source>
        <strain evidence="4">4287</strain>
    </source>
</reference>
<evidence type="ECO:0008006" key="6">
    <source>
        <dbReference type="Google" id="ProtNLM"/>
    </source>
</evidence>
<dbReference type="InterPro" id="IPR052275">
    <property type="entry name" value="Mt_Fe-S_assembly_factor"/>
</dbReference>
<dbReference type="GO" id="GO:0005759">
    <property type="term" value="C:mitochondrial matrix"/>
    <property type="evidence" value="ECO:0007669"/>
    <property type="project" value="TreeGrafter"/>
</dbReference>
<evidence type="ECO:0000313" key="4">
    <source>
        <dbReference type="EMBL" id="KNA97897.1"/>
    </source>
</evidence>
<feature type="compositionally biased region" description="Basic and acidic residues" evidence="3">
    <location>
        <begin position="17"/>
        <end position="29"/>
    </location>
</feature>
<dbReference type="AlphaFoldDB" id="A0A0J9UGC8"/>
<dbReference type="Proteomes" id="UP000009097">
    <property type="component" value="Unassembled WGS sequence"/>
</dbReference>
<sequence>MSVDQLKQYSVKQQHSLHFDPRPTNRDRSITNPSTFFPLHVSQLGNPNFGPDSNSTIVINFFHLSSSKSQLIQLHSNTMICNTCRRAAMRSARLPLRTLVRAPTTITRITTQIPTSTPRRLLSTSTTRFSAAVEEEPDLPSMSPAESAIAEILSEKLQPTELLVQDVSGGCGSMYAIDITSPAFKGQTILKQQRMVNAALGDLVKGWHGVQIRTKVPSA</sequence>
<evidence type="ECO:0000256" key="3">
    <source>
        <dbReference type="SAM" id="MobiDB-lite"/>
    </source>
</evidence>
<dbReference type="Pfam" id="PF01722">
    <property type="entry name" value="BolA"/>
    <property type="match status" value="1"/>
</dbReference>
<evidence type="ECO:0000256" key="2">
    <source>
        <dbReference type="RuleBase" id="RU003860"/>
    </source>
</evidence>
<dbReference type="PANTHER" id="PTHR46188:SF1">
    <property type="entry name" value="BOLA-LIKE PROTEIN 3"/>
    <property type="match status" value="1"/>
</dbReference>
<dbReference type="RefSeq" id="XP_018235943.1">
    <property type="nucleotide sequence ID" value="XM_018379822.1"/>
</dbReference>
<proteinExistence type="inferred from homology"/>
<reference evidence="4" key="2">
    <citation type="journal article" date="2010" name="Nature">
        <title>Comparative genomics reveals mobile pathogenicity chromosomes in Fusarium.</title>
        <authorList>
            <person name="Ma L.J."/>
            <person name="van der Does H.C."/>
            <person name="Borkovich K.A."/>
            <person name="Coleman J.J."/>
            <person name="Daboussi M.J."/>
            <person name="Di Pietro A."/>
            <person name="Dufresne M."/>
            <person name="Freitag M."/>
            <person name="Grabherr M."/>
            <person name="Henrissat B."/>
            <person name="Houterman P.M."/>
            <person name="Kang S."/>
            <person name="Shim W.B."/>
            <person name="Woloshuk C."/>
            <person name="Xie X."/>
            <person name="Xu J.R."/>
            <person name="Antoniw J."/>
            <person name="Baker S.E."/>
            <person name="Bluhm B.H."/>
            <person name="Breakspear A."/>
            <person name="Brown D.W."/>
            <person name="Butchko R.A."/>
            <person name="Chapman S."/>
            <person name="Coulson R."/>
            <person name="Coutinho P.M."/>
            <person name="Danchin E.G."/>
            <person name="Diener A."/>
            <person name="Gale L.R."/>
            <person name="Gardiner D.M."/>
            <person name="Goff S."/>
            <person name="Hammond-Kosack K.E."/>
            <person name="Hilburn K."/>
            <person name="Hua-Van A."/>
            <person name="Jonkers W."/>
            <person name="Kazan K."/>
            <person name="Kodira C.D."/>
            <person name="Koehrsen M."/>
            <person name="Kumar L."/>
            <person name="Lee Y.H."/>
            <person name="Li L."/>
            <person name="Manners J.M."/>
            <person name="Miranda-Saavedra D."/>
            <person name="Mukherjee M."/>
            <person name="Park G."/>
            <person name="Park J."/>
            <person name="Park S.Y."/>
            <person name="Proctor R.H."/>
            <person name="Regev A."/>
            <person name="Ruiz-Roldan M.C."/>
            <person name="Sain D."/>
            <person name="Sakthikumar S."/>
            <person name="Sykes S."/>
            <person name="Schwartz D.C."/>
            <person name="Turgeon B.G."/>
            <person name="Wapinski I."/>
            <person name="Yoder O."/>
            <person name="Young S."/>
            <person name="Zeng Q."/>
            <person name="Zhou S."/>
            <person name="Galagan J."/>
            <person name="Cuomo C.A."/>
            <person name="Kistler H.C."/>
            <person name="Rep M."/>
        </authorList>
    </citation>
    <scope>NUCLEOTIDE SEQUENCE [LARGE SCALE GENOMIC DNA]</scope>
    <source>
        <strain evidence="4">4287</strain>
    </source>
</reference>
<evidence type="ECO:0000313" key="5">
    <source>
        <dbReference type="Proteomes" id="UP000009097"/>
    </source>
</evidence>
<gene>
    <name evidence="4" type="ORF">FOXG_02383</name>
</gene>
<feature type="compositionally biased region" description="Polar residues" evidence="3">
    <location>
        <begin position="1"/>
        <end position="16"/>
    </location>
</feature>
<dbReference type="EMBL" id="DS231697">
    <property type="protein sequence ID" value="KNA97897.1"/>
    <property type="molecule type" value="Genomic_DNA"/>
</dbReference>
<feature type="region of interest" description="Disordered" evidence="3">
    <location>
        <begin position="1"/>
        <end position="33"/>
    </location>
</feature>
<protein>
    <recommendedName>
        <fullName evidence="6">Altered inheritance of mitochondria protein 1</fullName>
    </recommendedName>
</protein>
<dbReference type="VEuPathDB" id="FungiDB:FOXG_02383"/>
<accession>A0A0J9UGC8</accession>
<dbReference type="PANTHER" id="PTHR46188">
    <property type="entry name" value="BOLA-LIKE PROTEIN 3"/>
    <property type="match status" value="1"/>
</dbReference>
<dbReference type="OrthoDB" id="203381at2759"/>
<dbReference type="KEGG" id="fox:FOXG_02383"/>
<dbReference type="Gene3D" id="3.10.20.90">
    <property type="entry name" value="Phosphatidylinositol 3-kinase Catalytic Subunit, Chain A, domain 1"/>
    <property type="match status" value="1"/>
</dbReference>